<proteinExistence type="predicted"/>
<evidence type="ECO:0000259" key="1">
    <source>
        <dbReference type="Pfam" id="PF13472"/>
    </source>
</evidence>
<dbReference type="KEGG" id="ark:D6B99_07680"/>
<dbReference type="GO" id="GO:0004622">
    <property type="term" value="F:phosphatidylcholine lysophospholipase activity"/>
    <property type="evidence" value="ECO:0007669"/>
    <property type="project" value="TreeGrafter"/>
</dbReference>
<dbReference type="Pfam" id="PF13472">
    <property type="entry name" value="Lipase_GDSL_2"/>
    <property type="match status" value="1"/>
</dbReference>
<dbReference type="SUPFAM" id="SSF53474">
    <property type="entry name" value="alpha/beta-Hydrolases"/>
    <property type="match status" value="1"/>
</dbReference>
<dbReference type="Pfam" id="PF20434">
    <property type="entry name" value="BD-FAE"/>
    <property type="match status" value="1"/>
</dbReference>
<dbReference type="InterPro" id="IPR013830">
    <property type="entry name" value="SGNH_hydro"/>
</dbReference>
<dbReference type="CDD" id="cd04501">
    <property type="entry name" value="SGNH_hydrolase_like_4"/>
    <property type="match status" value="1"/>
</dbReference>
<dbReference type="PANTHER" id="PTHR30383:SF5">
    <property type="entry name" value="SGNH HYDROLASE-TYPE ESTERASE DOMAIN-CONTAINING PROTEIN"/>
    <property type="match status" value="1"/>
</dbReference>
<dbReference type="EMBL" id="CP032489">
    <property type="protein sequence ID" value="AYD49338.1"/>
    <property type="molecule type" value="Genomic_DNA"/>
</dbReference>
<feature type="domain" description="SGNH hydrolase-type esterase" evidence="1">
    <location>
        <begin position="198"/>
        <end position="361"/>
    </location>
</feature>
<keyword evidence="4" id="KW-1185">Reference proteome</keyword>
<feature type="domain" description="BD-FAE-like" evidence="2">
    <location>
        <begin position="7"/>
        <end position="55"/>
    </location>
</feature>
<evidence type="ECO:0000313" key="3">
    <source>
        <dbReference type="EMBL" id="AYD49338.1"/>
    </source>
</evidence>
<sequence>MAKADGLSAIAYLRNHAADYKLLSNHIGLLGFSDAGHAAASIALDHNTNSFPDFVGIINPHFSKSALNDFQSTSPPLFIAAAANASEAKGLKDVDLYKDLSHTGQSTEFHLYAKENNFLFDTASGSWNNCFANWLKEEGFLTPLSQEETPAKKTAEGWANLKKYYDNLIYTDWPWLSKYKDANANLIASGQKENKVVFLGNSITENWYNIDSAFFKRNNYIGRGIGGQVSGQMLVRFREDVINLHPKIVVILAGTNDIAENRGPITIENSFGNIVSMVELARVNGIKPILCSVLPASDFPWHHGLNPAPKIIQLNKMLKEYANKNHISYVDYWSAMVNGKDGLKAKWAQDGFVHPNLIGYKVMEPLVKAAIDKALK</sequence>
<dbReference type="PANTHER" id="PTHR30383">
    <property type="entry name" value="THIOESTERASE 1/PROTEASE 1/LYSOPHOSPHOLIPASE L1"/>
    <property type="match status" value="1"/>
</dbReference>
<reference evidence="3 4" key="1">
    <citation type="submission" date="2018-09" db="EMBL/GenBank/DDBJ databases">
        <title>Arachidicoccus sp. nov., a bacterium isolated from soil.</title>
        <authorList>
            <person name="Weon H.-Y."/>
            <person name="Kwon S.-W."/>
            <person name="Lee S.A."/>
        </authorList>
    </citation>
    <scope>NUCLEOTIDE SEQUENCE [LARGE SCALE GENOMIC DNA]</scope>
    <source>
        <strain evidence="3 4">KIS59-12</strain>
    </source>
</reference>
<protein>
    <submittedName>
        <fullName evidence="3">G-D-S-L family lipolytic protein</fullName>
    </submittedName>
</protein>
<evidence type="ECO:0000259" key="2">
    <source>
        <dbReference type="Pfam" id="PF20434"/>
    </source>
</evidence>
<dbReference type="InterPro" id="IPR051532">
    <property type="entry name" value="Ester_Hydrolysis_Enzymes"/>
</dbReference>
<organism evidence="3 4">
    <name type="scientific">Arachidicoccus soli</name>
    <dbReference type="NCBI Taxonomy" id="2341117"/>
    <lineage>
        <taxon>Bacteria</taxon>
        <taxon>Pseudomonadati</taxon>
        <taxon>Bacteroidota</taxon>
        <taxon>Chitinophagia</taxon>
        <taxon>Chitinophagales</taxon>
        <taxon>Chitinophagaceae</taxon>
        <taxon>Arachidicoccus</taxon>
    </lineage>
</organism>
<dbReference type="Gene3D" id="3.40.50.1820">
    <property type="entry name" value="alpha/beta hydrolase"/>
    <property type="match status" value="1"/>
</dbReference>
<dbReference type="InterPro" id="IPR049492">
    <property type="entry name" value="BD-FAE-like_dom"/>
</dbReference>
<dbReference type="AlphaFoldDB" id="A0A386HTN7"/>
<dbReference type="Gene3D" id="3.40.50.1110">
    <property type="entry name" value="SGNH hydrolase"/>
    <property type="match status" value="1"/>
</dbReference>
<dbReference type="SUPFAM" id="SSF52266">
    <property type="entry name" value="SGNH hydrolase"/>
    <property type="match status" value="1"/>
</dbReference>
<name>A0A386HTN7_9BACT</name>
<dbReference type="InterPro" id="IPR036514">
    <property type="entry name" value="SGNH_hydro_sf"/>
</dbReference>
<dbReference type="Proteomes" id="UP000266118">
    <property type="component" value="Chromosome"/>
</dbReference>
<evidence type="ECO:0000313" key="4">
    <source>
        <dbReference type="Proteomes" id="UP000266118"/>
    </source>
</evidence>
<accession>A0A386HTN7</accession>
<dbReference type="InterPro" id="IPR029058">
    <property type="entry name" value="AB_hydrolase_fold"/>
</dbReference>
<dbReference type="OrthoDB" id="9794725at2"/>
<gene>
    <name evidence="3" type="ORF">D6B99_07680</name>
</gene>